<dbReference type="PANTHER" id="PTHR38166:SF1">
    <property type="entry name" value="C2H2-TYPE DOMAIN-CONTAINING PROTEIN"/>
    <property type="match status" value="1"/>
</dbReference>
<dbReference type="EMBL" id="JAUKUD010000006">
    <property type="protein sequence ID" value="KAK0740099.1"/>
    <property type="molecule type" value="Genomic_DNA"/>
</dbReference>
<evidence type="ECO:0008006" key="4">
    <source>
        <dbReference type="Google" id="ProtNLM"/>
    </source>
</evidence>
<feature type="region of interest" description="Disordered" evidence="1">
    <location>
        <begin position="326"/>
        <end position="352"/>
    </location>
</feature>
<evidence type="ECO:0000313" key="3">
    <source>
        <dbReference type="Proteomes" id="UP001172155"/>
    </source>
</evidence>
<feature type="compositionally biased region" description="Polar residues" evidence="1">
    <location>
        <begin position="51"/>
        <end position="64"/>
    </location>
</feature>
<protein>
    <recommendedName>
        <fullName evidence="4">C2H2-type domain-containing protein</fullName>
    </recommendedName>
</protein>
<evidence type="ECO:0000256" key="1">
    <source>
        <dbReference type="SAM" id="MobiDB-lite"/>
    </source>
</evidence>
<feature type="region of interest" description="Disordered" evidence="1">
    <location>
        <begin position="51"/>
        <end position="116"/>
    </location>
</feature>
<evidence type="ECO:0000313" key="2">
    <source>
        <dbReference type="EMBL" id="KAK0740099.1"/>
    </source>
</evidence>
<dbReference type="AlphaFoldDB" id="A0AA40BTG9"/>
<keyword evidence="3" id="KW-1185">Reference proteome</keyword>
<reference evidence="2" key="1">
    <citation type="submission" date="2023-06" db="EMBL/GenBank/DDBJ databases">
        <title>Genome-scale phylogeny and comparative genomics of the fungal order Sordariales.</title>
        <authorList>
            <consortium name="Lawrence Berkeley National Laboratory"/>
            <person name="Hensen N."/>
            <person name="Bonometti L."/>
            <person name="Westerberg I."/>
            <person name="Brannstrom I.O."/>
            <person name="Guillou S."/>
            <person name="Cros-Aarteil S."/>
            <person name="Calhoun S."/>
            <person name="Haridas S."/>
            <person name="Kuo A."/>
            <person name="Mondo S."/>
            <person name="Pangilinan J."/>
            <person name="Riley R."/>
            <person name="LaButti K."/>
            <person name="Andreopoulos B."/>
            <person name="Lipzen A."/>
            <person name="Chen C."/>
            <person name="Yanf M."/>
            <person name="Daum C."/>
            <person name="Ng V."/>
            <person name="Clum A."/>
            <person name="Steindorff A."/>
            <person name="Ohm R."/>
            <person name="Martin F."/>
            <person name="Silar P."/>
            <person name="Natvig D."/>
            <person name="Lalanne C."/>
            <person name="Gautier V."/>
            <person name="Ament-velasquez S.L."/>
            <person name="Kruys A."/>
            <person name="Hutchinson M.I."/>
            <person name="Powell A.J."/>
            <person name="Barry K."/>
            <person name="Miller A.N."/>
            <person name="Grigoriev I.V."/>
            <person name="Debuchy R."/>
            <person name="Gladieux P."/>
            <person name="Thoren M.H."/>
            <person name="Johannesson H."/>
        </authorList>
    </citation>
    <scope>NUCLEOTIDE SEQUENCE</scope>
    <source>
        <strain evidence="2">SMH3187-1</strain>
    </source>
</reference>
<organism evidence="2 3">
    <name type="scientific">Schizothecium vesticola</name>
    <dbReference type="NCBI Taxonomy" id="314040"/>
    <lineage>
        <taxon>Eukaryota</taxon>
        <taxon>Fungi</taxon>
        <taxon>Dikarya</taxon>
        <taxon>Ascomycota</taxon>
        <taxon>Pezizomycotina</taxon>
        <taxon>Sordariomycetes</taxon>
        <taxon>Sordariomycetidae</taxon>
        <taxon>Sordariales</taxon>
        <taxon>Schizotheciaceae</taxon>
        <taxon>Schizothecium</taxon>
    </lineage>
</organism>
<gene>
    <name evidence="2" type="ORF">B0T18DRAFT_202369</name>
</gene>
<comment type="caution">
    <text evidence="2">The sequence shown here is derived from an EMBL/GenBank/DDBJ whole genome shotgun (WGS) entry which is preliminary data.</text>
</comment>
<sequence>MSDVTDHTDISLIEAFEAWPTKFDPALLTLAMSLKEQVVERIKQRLQTTMIQAHGSQHRPTQPNSSSSPPPERSAASADKTGSLGALPILRKRPSDEDDDGTSGGGNGDDKDRRKRQYISARADLVARLRKFSCPFHKMYPGSGKLYKSCKVPGWSSVHRVKEHIYRRHRRPAFRCPRCLETFETDDNSTNTQDLTQYVTRKMHLLRKRPFTSASPRNQCSERKKRERSEEERWFNIFNILFPEVPVDQRPSPYHESSLQVPAYDPAVFSEFRTFLLDALPASINIAVNNHLLVQPRGFAIPFDMTEIIRTTMQEVMDEHRPVLAPGSPDAEAEHRLIQEQPREQFEALGQA</sequence>
<dbReference type="PANTHER" id="PTHR38166">
    <property type="entry name" value="C2H2-TYPE DOMAIN-CONTAINING PROTEIN-RELATED"/>
    <property type="match status" value="1"/>
</dbReference>
<proteinExistence type="predicted"/>
<accession>A0AA40BTG9</accession>
<feature type="compositionally biased region" description="Basic and acidic residues" evidence="1">
    <location>
        <begin position="332"/>
        <end position="346"/>
    </location>
</feature>
<dbReference type="Proteomes" id="UP001172155">
    <property type="component" value="Unassembled WGS sequence"/>
</dbReference>
<name>A0AA40BTG9_9PEZI</name>